<organism evidence="1 2">
    <name type="scientific">Skeletonema marinoi</name>
    <dbReference type="NCBI Taxonomy" id="267567"/>
    <lineage>
        <taxon>Eukaryota</taxon>
        <taxon>Sar</taxon>
        <taxon>Stramenopiles</taxon>
        <taxon>Ochrophyta</taxon>
        <taxon>Bacillariophyta</taxon>
        <taxon>Coscinodiscophyceae</taxon>
        <taxon>Thalassiosirophycidae</taxon>
        <taxon>Thalassiosirales</taxon>
        <taxon>Skeletonemataceae</taxon>
        <taxon>Skeletonema</taxon>
        <taxon>Skeletonema marinoi-dohrnii complex</taxon>
    </lineage>
</organism>
<accession>A0AAD9DFW7</accession>
<evidence type="ECO:0000313" key="2">
    <source>
        <dbReference type="Proteomes" id="UP001224775"/>
    </source>
</evidence>
<gene>
    <name evidence="1" type="ORF">QTG54_004893</name>
</gene>
<evidence type="ECO:0000313" key="1">
    <source>
        <dbReference type="EMBL" id="KAK1744360.1"/>
    </source>
</evidence>
<dbReference type="EMBL" id="JATAAI010000007">
    <property type="protein sequence ID" value="KAK1744360.1"/>
    <property type="molecule type" value="Genomic_DNA"/>
</dbReference>
<protein>
    <submittedName>
        <fullName evidence="1">Uncharacterized protein</fullName>
    </submittedName>
</protein>
<proteinExistence type="predicted"/>
<name>A0AAD9DFW7_9STRA</name>
<comment type="caution">
    <text evidence="1">The sequence shown here is derived from an EMBL/GenBank/DDBJ whole genome shotgun (WGS) entry which is preliminary data.</text>
</comment>
<dbReference type="Proteomes" id="UP001224775">
    <property type="component" value="Unassembled WGS sequence"/>
</dbReference>
<dbReference type="AlphaFoldDB" id="A0AAD9DFW7"/>
<sequence length="252" mass="28770">MLRLLKNPKEFPSSHEMKNVFVEDIAMAEREAAYERGVLNGLKFLKVKGGPGEPNKENEPMDSYFLQTLREICGHMCEMDGVIGSQTPWPCTADCFYDYVVPLRKDALEEITPWLARDELIVLPLKRRHHTFAGKVGETKLAQPIDVELFVEAGDVHAKVTMTHEFGLFRKSDLLSRGVNEHRLSEWSKLLSKEKPLSSNQHKLLHDAAFTNMRPWVFLDVDVIERINFGSGNNVRFLSVTVPDEKNSGYVR</sequence>
<reference evidence="1" key="1">
    <citation type="submission" date="2023-06" db="EMBL/GenBank/DDBJ databases">
        <title>Survivors Of The Sea: Transcriptome response of Skeletonema marinoi to long-term dormancy.</title>
        <authorList>
            <person name="Pinder M.I.M."/>
            <person name="Kourtchenko O."/>
            <person name="Robertson E.K."/>
            <person name="Larsson T."/>
            <person name="Maumus F."/>
            <person name="Osuna-Cruz C.M."/>
            <person name="Vancaester E."/>
            <person name="Stenow R."/>
            <person name="Vandepoele K."/>
            <person name="Ploug H."/>
            <person name="Bruchert V."/>
            <person name="Godhe A."/>
            <person name="Topel M."/>
        </authorList>
    </citation>
    <scope>NUCLEOTIDE SEQUENCE</scope>
    <source>
        <strain evidence="1">R05AC</strain>
    </source>
</reference>
<keyword evidence="2" id="KW-1185">Reference proteome</keyword>